<evidence type="ECO:0000313" key="1">
    <source>
        <dbReference type="EMBL" id="SCM73449.1"/>
    </source>
</evidence>
<accession>A0A212L7Y9</accession>
<dbReference type="EMBL" id="FMJD01000003">
    <property type="protein sequence ID" value="SCM73449.1"/>
    <property type="molecule type" value="Genomic_DNA"/>
</dbReference>
<protein>
    <submittedName>
        <fullName evidence="1">Uncharacterized protein</fullName>
    </submittedName>
</protein>
<sequence length="88" mass="9780">MENLLRANLRHVSDAFSASTGYSEATICKRVFGSDRFLHRIEHSGSSFTVRTYDRAMTWFSANWPEGVAWPADVPRPAMAAAEASADE</sequence>
<reference evidence="1" key="1">
    <citation type="submission" date="2016-08" db="EMBL/GenBank/DDBJ databases">
        <authorList>
            <person name="Seilhamer J.J."/>
        </authorList>
    </citation>
    <scope>NUCLEOTIDE SEQUENCE</scope>
    <source>
        <strain evidence="1">86</strain>
    </source>
</reference>
<dbReference type="RefSeq" id="WP_288199494.1">
    <property type="nucleotide sequence ID" value="NZ_LT608334.1"/>
</dbReference>
<gene>
    <name evidence="1" type="ORF">KL86PLE_110072</name>
</gene>
<proteinExistence type="predicted"/>
<name>A0A212L7Y9_9HYPH</name>
<organism evidence="1">
    <name type="scientific">uncultured Pleomorphomonas sp</name>
    <dbReference type="NCBI Taxonomy" id="442121"/>
    <lineage>
        <taxon>Bacteria</taxon>
        <taxon>Pseudomonadati</taxon>
        <taxon>Pseudomonadota</taxon>
        <taxon>Alphaproteobacteria</taxon>
        <taxon>Hyphomicrobiales</taxon>
        <taxon>Pleomorphomonadaceae</taxon>
        <taxon>Pleomorphomonas</taxon>
        <taxon>environmental samples</taxon>
    </lineage>
</organism>
<dbReference type="AlphaFoldDB" id="A0A212L7Y9"/>